<dbReference type="Gene3D" id="1.20.58.1080">
    <property type="match status" value="1"/>
</dbReference>
<keyword evidence="3" id="KW-0547">Nucleotide-binding</keyword>
<sequence>MQRIRLVYRAHWSGSSGTLSCASVASRARRINIRANYATTSKPIAHKSISQTALPKNSNPSHALNKIIKPALSELLESFTDSKIKNPTHQQLNALPLQLKNKLSNSLRNILELNIDKFVAGSSSTNTIPALKIEHFLNPQVDDIAPILYTLQHSPPPAEFGKALGVSTRNELLHLVLEKLLFKEYLKYNLTAVDSLPVKMDFSNPAEWYPEARKMKRKIIMHVGPTNSGKTYNALKLLQSAKSGYYAGPLRLLAREIYEKYREQGINCNLVTGEEIIPDIDEFGNVAGISSGTIEMVPVNRKMDICVIDEIQMIGDNRRGEAWTNAVLGVQAKELHLCGEVSAVPLIEKLSKITGDSVEVKSYNRLGELVVEDKPVNRFSFKDLRRGDCVVAFSKLKILSLKREIESKSKLKAGVVYGALPPEVRSEEAGKFNSGKYDILIASDAIGMGLNLKIRRVVFVTVDKFDGKEMTKLTASQVKQIAGRAGRFSSEGKSVGYVTAFGQNTLEYVRDSMDMPSIPLKKAYLWPTGEIWARYIAKFPKKTPLVEVFKQLEKDLQRDKGKMDLYQVTELDSRKRILKQFEHRKLVGKIPYEDQLRLSIAPLNLDKPTEYINDRIYQLLFAIANMRSHDILYYKINDQNIMKKEPSGAMTYEHAMATVGRLEEMHKMTILFLWLSQRWPTLFVDKEAAMDCKTLLEKRITEELANLKKIKIFKKGSRYTQRGFGDT</sequence>
<evidence type="ECO:0000256" key="1">
    <source>
        <dbReference type="ARBA" id="ARBA00004173"/>
    </source>
</evidence>
<name>A0ABP0EGU5_9ASCO</name>
<dbReference type="Pfam" id="PF22527">
    <property type="entry name" value="DEXQc_Suv3"/>
    <property type="match status" value="1"/>
</dbReference>
<dbReference type="Gene3D" id="1.20.272.40">
    <property type="match status" value="1"/>
</dbReference>
<keyword evidence="5 11" id="KW-0347">Helicase</keyword>
<dbReference type="Pfam" id="PF00271">
    <property type="entry name" value="Helicase_C"/>
    <property type="match status" value="1"/>
</dbReference>
<proteinExistence type="predicted"/>
<evidence type="ECO:0000313" key="11">
    <source>
        <dbReference type="EMBL" id="CAK7916248.1"/>
    </source>
</evidence>
<evidence type="ECO:0000259" key="10">
    <source>
        <dbReference type="PROSITE" id="PS51194"/>
    </source>
</evidence>
<keyword evidence="7" id="KW-0809">Transit peptide</keyword>
<reference evidence="11 12" key="1">
    <citation type="submission" date="2024-01" db="EMBL/GenBank/DDBJ databases">
        <authorList>
            <consortium name="Genoscope - CEA"/>
            <person name="William W."/>
        </authorList>
    </citation>
    <scope>NUCLEOTIDE SEQUENCE [LARGE SCALE GENOMIC DNA]</scope>
    <source>
        <strain evidence="11 12">29B2s-10</strain>
    </source>
</reference>
<evidence type="ECO:0000256" key="3">
    <source>
        <dbReference type="ARBA" id="ARBA00022741"/>
    </source>
</evidence>
<dbReference type="Pfam" id="PF12513">
    <property type="entry name" value="SUV3_C"/>
    <property type="match status" value="1"/>
</dbReference>
<dbReference type="CDD" id="cd17913">
    <property type="entry name" value="DEXQc_Suv3"/>
    <property type="match status" value="1"/>
</dbReference>
<dbReference type="SMART" id="SM00487">
    <property type="entry name" value="DEXDc"/>
    <property type="match status" value="1"/>
</dbReference>
<dbReference type="Gene3D" id="3.40.50.300">
    <property type="entry name" value="P-loop containing nucleotide triphosphate hydrolases"/>
    <property type="match status" value="2"/>
</dbReference>
<dbReference type="InterPro" id="IPR055206">
    <property type="entry name" value="DEXQc_SUV3"/>
</dbReference>
<evidence type="ECO:0000256" key="8">
    <source>
        <dbReference type="ARBA" id="ARBA00023128"/>
    </source>
</evidence>
<comment type="catalytic activity">
    <reaction evidence="9">
        <text>ATP + H2O = ADP + phosphate + H(+)</text>
        <dbReference type="Rhea" id="RHEA:13065"/>
        <dbReference type="ChEBI" id="CHEBI:15377"/>
        <dbReference type="ChEBI" id="CHEBI:15378"/>
        <dbReference type="ChEBI" id="CHEBI:30616"/>
        <dbReference type="ChEBI" id="CHEBI:43474"/>
        <dbReference type="ChEBI" id="CHEBI:456216"/>
        <dbReference type="EC" id="3.6.4.13"/>
    </reaction>
</comment>
<evidence type="ECO:0000256" key="2">
    <source>
        <dbReference type="ARBA" id="ARBA00012552"/>
    </source>
</evidence>
<dbReference type="EC" id="3.6.4.13" evidence="2"/>
<keyword evidence="8" id="KW-0496">Mitochondrion</keyword>
<dbReference type="CDD" id="cd18805">
    <property type="entry name" value="SF2_C_suv3"/>
    <property type="match status" value="1"/>
</dbReference>
<dbReference type="Proteomes" id="UP001497600">
    <property type="component" value="Chromosome G"/>
</dbReference>
<dbReference type="GO" id="GO:0004386">
    <property type="term" value="F:helicase activity"/>
    <property type="evidence" value="ECO:0007669"/>
    <property type="project" value="UniProtKB-KW"/>
</dbReference>
<dbReference type="InterPro" id="IPR022192">
    <property type="entry name" value="SUV3_C"/>
</dbReference>
<feature type="domain" description="Helicase C-terminal" evidence="10">
    <location>
        <begin position="362"/>
        <end position="531"/>
    </location>
</feature>
<organism evidence="11 12">
    <name type="scientific">[Candida] anglica</name>
    <dbReference type="NCBI Taxonomy" id="148631"/>
    <lineage>
        <taxon>Eukaryota</taxon>
        <taxon>Fungi</taxon>
        <taxon>Dikarya</taxon>
        <taxon>Ascomycota</taxon>
        <taxon>Saccharomycotina</taxon>
        <taxon>Pichiomycetes</taxon>
        <taxon>Debaryomycetaceae</taxon>
        <taxon>Kurtzmaniella</taxon>
    </lineage>
</organism>
<evidence type="ECO:0000256" key="5">
    <source>
        <dbReference type="ARBA" id="ARBA00022806"/>
    </source>
</evidence>
<keyword evidence="4" id="KW-0378">Hydrolase</keyword>
<dbReference type="PANTHER" id="PTHR12131">
    <property type="entry name" value="ATP-DEPENDENT RNA AND DNA HELICASE"/>
    <property type="match status" value="1"/>
</dbReference>
<gene>
    <name evidence="11" type="primary">SUV3</name>
    <name evidence="11" type="ORF">CAAN4_G03004</name>
</gene>
<evidence type="ECO:0000256" key="9">
    <source>
        <dbReference type="ARBA" id="ARBA00047984"/>
    </source>
</evidence>
<dbReference type="InterPro" id="IPR001650">
    <property type="entry name" value="Helicase_C-like"/>
</dbReference>
<evidence type="ECO:0000256" key="7">
    <source>
        <dbReference type="ARBA" id="ARBA00022946"/>
    </source>
</evidence>
<evidence type="ECO:0000313" key="12">
    <source>
        <dbReference type="Proteomes" id="UP001497600"/>
    </source>
</evidence>
<dbReference type="InterPro" id="IPR050699">
    <property type="entry name" value="RNA-DNA_Helicase"/>
</dbReference>
<accession>A0ABP0EGU5</accession>
<dbReference type="InterPro" id="IPR027417">
    <property type="entry name" value="P-loop_NTPase"/>
</dbReference>
<dbReference type="PANTHER" id="PTHR12131:SF1">
    <property type="entry name" value="ATP-DEPENDENT RNA HELICASE SUPV3L1, MITOCHONDRIAL-RELATED"/>
    <property type="match status" value="1"/>
</dbReference>
<dbReference type="SUPFAM" id="SSF52540">
    <property type="entry name" value="P-loop containing nucleoside triphosphate hydrolases"/>
    <property type="match status" value="2"/>
</dbReference>
<dbReference type="PROSITE" id="PS51194">
    <property type="entry name" value="HELICASE_CTER"/>
    <property type="match status" value="1"/>
</dbReference>
<dbReference type="InterPro" id="IPR014001">
    <property type="entry name" value="Helicase_ATP-bd"/>
</dbReference>
<dbReference type="SMART" id="SM00490">
    <property type="entry name" value="HELICc"/>
    <property type="match status" value="1"/>
</dbReference>
<comment type="subcellular location">
    <subcellularLocation>
        <location evidence="1">Mitochondrion</location>
    </subcellularLocation>
</comment>
<protein>
    <recommendedName>
        <fullName evidence="2">RNA helicase</fullName>
        <ecNumber evidence="2">3.6.4.13</ecNumber>
    </recommendedName>
</protein>
<evidence type="ECO:0000256" key="6">
    <source>
        <dbReference type="ARBA" id="ARBA00022840"/>
    </source>
</evidence>
<dbReference type="EMBL" id="OZ004259">
    <property type="protein sequence ID" value="CAK7916248.1"/>
    <property type="molecule type" value="Genomic_DNA"/>
</dbReference>
<evidence type="ECO:0000256" key="4">
    <source>
        <dbReference type="ARBA" id="ARBA00022801"/>
    </source>
</evidence>
<keyword evidence="6" id="KW-0067">ATP-binding</keyword>
<dbReference type="PROSITE" id="PS51257">
    <property type="entry name" value="PROKAR_LIPOPROTEIN"/>
    <property type="match status" value="1"/>
</dbReference>
<dbReference type="InterPro" id="IPR044774">
    <property type="entry name" value="Suv3_DEXQc"/>
</dbReference>
<keyword evidence="12" id="KW-1185">Reference proteome</keyword>